<dbReference type="Proteomes" id="UP000284267">
    <property type="component" value="Unassembled WGS sequence"/>
</dbReference>
<dbReference type="RefSeq" id="WP_118367433.1">
    <property type="nucleotide sequence ID" value="NZ_CABJDZ010000001.1"/>
</dbReference>
<feature type="coiled-coil region" evidence="1">
    <location>
        <begin position="316"/>
        <end position="343"/>
    </location>
</feature>
<proteinExistence type="predicted"/>
<reference evidence="2 3" key="1">
    <citation type="submission" date="2018-08" db="EMBL/GenBank/DDBJ databases">
        <title>A genome reference for cultivated species of the human gut microbiota.</title>
        <authorList>
            <person name="Zou Y."/>
            <person name="Xue W."/>
            <person name="Luo G."/>
        </authorList>
    </citation>
    <scope>NUCLEOTIDE SEQUENCE [LARGE SCALE GENOMIC DNA]</scope>
    <source>
        <strain evidence="2 3">AF39-4</strain>
    </source>
</reference>
<keyword evidence="1" id="KW-0175">Coiled coil</keyword>
<organism evidence="2 3">
    <name type="scientific">Blautia obeum</name>
    <dbReference type="NCBI Taxonomy" id="40520"/>
    <lineage>
        <taxon>Bacteria</taxon>
        <taxon>Bacillati</taxon>
        <taxon>Bacillota</taxon>
        <taxon>Clostridia</taxon>
        <taxon>Lachnospirales</taxon>
        <taxon>Lachnospiraceae</taxon>
        <taxon>Blautia</taxon>
    </lineage>
</organism>
<name>A0A415HVB1_9FIRM</name>
<evidence type="ECO:0000313" key="3">
    <source>
        <dbReference type="Proteomes" id="UP000284267"/>
    </source>
</evidence>
<accession>A0A415HVB1</accession>
<evidence type="ECO:0000256" key="1">
    <source>
        <dbReference type="SAM" id="Coils"/>
    </source>
</evidence>
<feature type="coiled-coil region" evidence="1">
    <location>
        <begin position="204"/>
        <end position="284"/>
    </location>
</feature>
<dbReference type="EMBL" id="QROE01000001">
    <property type="protein sequence ID" value="RHK98176.1"/>
    <property type="molecule type" value="Genomic_DNA"/>
</dbReference>
<comment type="caution">
    <text evidence="2">The sequence shown here is derived from an EMBL/GenBank/DDBJ whole genome shotgun (WGS) entry which is preliminary data.</text>
</comment>
<evidence type="ECO:0000313" key="2">
    <source>
        <dbReference type="EMBL" id="RHK98176.1"/>
    </source>
</evidence>
<dbReference type="AlphaFoldDB" id="A0A415HVB1"/>
<sequence>MFNNILEISKRANKNGRVPIKIALLKIHNNPDETNKNGIHWKKEYVEKAMDSVIGMPICAEFADEDTKEVPLGHGLTGAFTNSDGFKEPAFENSEVVGTCEKASIETMQDESGNDIEVLCGEGYLYSQRYPKFVKWVRKNFALGTVSTSIEIMGTVENNNEIIYEEDEPTREYRSPMEMAFSGTAILSISPADDDAVIIEIAEKKEKKEENKEMEFSMDEIKSTIQATISEMNKKSESYETQISELNSQLESKDVELAEKDTKISELNASIADMQKLLDDMKKDQETSWAEMRILEEEIAKAKIAEKLSALDKTLAEFSSEEQEVAKDDIDKLKSEISACKKKEELNSVDEKITAIKSEICMNIVANQKKAAAEAEAARIAEQNSHQEVEVEDIFSEMCEEETTDTEEDINIF</sequence>
<protein>
    <submittedName>
        <fullName evidence="2">Uncharacterized protein</fullName>
    </submittedName>
</protein>
<gene>
    <name evidence="2" type="ORF">DW040_02385</name>
</gene>